<evidence type="ECO:0000256" key="4">
    <source>
        <dbReference type="ARBA" id="ARBA00023157"/>
    </source>
</evidence>
<dbReference type="OrthoDB" id="439917at2759"/>
<keyword evidence="4" id="KW-1015">Disulfide bond</keyword>
<evidence type="ECO:0000256" key="1">
    <source>
        <dbReference type="ARBA" id="ARBA00022669"/>
    </source>
</evidence>
<dbReference type="SMART" id="SM00494">
    <property type="entry name" value="ChtBD2"/>
    <property type="match status" value="3"/>
</dbReference>
<dbReference type="InterPro" id="IPR002557">
    <property type="entry name" value="Chitin-bd_dom"/>
</dbReference>
<keyword evidence="2 6" id="KW-0732">Signal</keyword>
<dbReference type="InterPro" id="IPR051940">
    <property type="entry name" value="Chitin_bind-dev_reg"/>
</dbReference>
<dbReference type="AlphaFoldDB" id="A0A8K0KI80"/>
<feature type="chain" id="PRO_5035438851" description="Chitin-binding type-2 domain-containing protein" evidence="6">
    <location>
        <begin position="16"/>
        <end position="238"/>
    </location>
</feature>
<dbReference type="Proteomes" id="UP000792457">
    <property type="component" value="Unassembled WGS sequence"/>
</dbReference>
<keyword evidence="9" id="KW-1185">Reference proteome</keyword>
<evidence type="ECO:0000256" key="2">
    <source>
        <dbReference type="ARBA" id="ARBA00022729"/>
    </source>
</evidence>
<dbReference type="EMBL" id="KZ308784">
    <property type="protein sequence ID" value="KAG8234150.1"/>
    <property type="molecule type" value="Genomic_DNA"/>
</dbReference>
<dbReference type="FunFam" id="2.170.140.10:FF:000002">
    <property type="entry name" value="Gasp, isoform A"/>
    <property type="match status" value="1"/>
</dbReference>
<feature type="domain" description="Chitin-binding type-2" evidence="7">
    <location>
        <begin position="84"/>
        <end position="144"/>
    </location>
</feature>
<sequence>MPLFFPTVVLPLVSAQFKCPEKFGSYEDPKQCDKYYECDEGKATEKLCPDGLVFDPLNRKVNKCDQPFNVDCGDRIELQEPHSNHLCPRKNGFFAHPDESVCHVFYNCIDGDAVESKCPTGLHFDEYSGTCVWPAAAGRTGCGEKQESLKDGFSCPKEGQVSDHGQVLAHPKYPHPNDCQKFYVCLNGVTPREQGCPLGEVYSEETQRCEQPEDVPGCEDWYKDNEEVKQLKGKKRKE</sequence>
<dbReference type="PANTHER" id="PTHR23301:SF110">
    <property type="entry name" value="LD43683P-RELATED"/>
    <property type="match status" value="1"/>
</dbReference>
<evidence type="ECO:0000259" key="7">
    <source>
        <dbReference type="PROSITE" id="PS50940"/>
    </source>
</evidence>
<organism evidence="8 9">
    <name type="scientific">Ladona fulva</name>
    <name type="common">Scarce chaser dragonfly</name>
    <name type="synonym">Libellula fulva</name>
    <dbReference type="NCBI Taxonomy" id="123851"/>
    <lineage>
        <taxon>Eukaryota</taxon>
        <taxon>Metazoa</taxon>
        <taxon>Ecdysozoa</taxon>
        <taxon>Arthropoda</taxon>
        <taxon>Hexapoda</taxon>
        <taxon>Insecta</taxon>
        <taxon>Pterygota</taxon>
        <taxon>Palaeoptera</taxon>
        <taxon>Odonata</taxon>
        <taxon>Epiprocta</taxon>
        <taxon>Anisoptera</taxon>
        <taxon>Libelluloidea</taxon>
        <taxon>Libellulidae</taxon>
        <taxon>Ladona</taxon>
    </lineage>
</organism>
<evidence type="ECO:0000256" key="3">
    <source>
        <dbReference type="ARBA" id="ARBA00022737"/>
    </source>
</evidence>
<protein>
    <recommendedName>
        <fullName evidence="7">Chitin-binding type-2 domain-containing protein</fullName>
    </recommendedName>
</protein>
<dbReference type="InterPro" id="IPR036508">
    <property type="entry name" value="Chitin-bd_dom_sf"/>
</dbReference>
<evidence type="ECO:0000256" key="6">
    <source>
        <dbReference type="SAM" id="SignalP"/>
    </source>
</evidence>
<reference evidence="8" key="1">
    <citation type="submission" date="2013-04" db="EMBL/GenBank/DDBJ databases">
        <authorList>
            <person name="Qu J."/>
            <person name="Murali S.C."/>
            <person name="Bandaranaike D."/>
            <person name="Bellair M."/>
            <person name="Blankenburg K."/>
            <person name="Chao H."/>
            <person name="Dinh H."/>
            <person name="Doddapaneni H."/>
            <person name="Downs B."/>
            <person name="Dugan-Rocha S."/>
            <person name="Elkadiri S."/>
            <person name="Gnanaolivu R.D."/>
            <person name="Hernandez B."/>
            <person name="Javaid M."/>
            <person name="Jayaseelan J.C."/>
            <person name="Lee S."/>
            <person name="Li M."/>
            <person name="Ming W."/>
            <person name="Munidasa M."/>
            <person name="Muniz J."/>
            <person name="Nguyen L."/>
            <person name="Ongeri F."/>
            <person name="Osuji N."/>
            <person name="Pu L.-L."/>
            <person name="Puazo M."/>
            <person name="Qu C."/>
            <person name="Quiroz J."/>
            <person name="Raj R."/>
            <person name="Weissenberger G."/>
            <person name="Xin Y."/>
            <person name="Zou X."/>
            <person name="Han Y."/>
            <person name="Richards S."/>
            <person name="Worley K."/>
            <person name="Muzny D."/>
            <person name="Gibbs R."/>
        </authorList>
    </citation>
    <scope>NUCLEOTIDE SEQUENCE</scope>
    <source>
        <strain evidence="8">Sampled in the wild</strain>
    </source>
</reference>
<name>A0A8K0KI80_LADFU</name>
<evidence type="ECO:0000313" key="8">
    <source>
        <dbReference type="EMBL" id="KAG8234150.1"/>
    </source>
</evidence>
<evidence type="ECO:0000313" key="9">
    <source>
        <dbReference type="Proteomes" id="UP000792457"/>
    </source>
</evidence>
<dbReference type="GO" id="GO:0008061">
    <property type="term" value="F:chitin binding"/>
    <property type="evidence" value="ECO:0007669"/>
    <property type="project" value="UniProtKB-KW"/>
</dbReference>
<feature type="domain" description="Chitin-binding type-2" evidence="7">
    <location>
        <begin position="16"/>
        <end position="74"/>
    </location>
</feature>
<reference evidence="8" key="2">
    <citation type="submission" date="2017-10" db="EMBL/GenBank/DDBJ databases">
        <title>Ladona fulva Genome sequencing and assembly.</title>
        <authorList>
            <person name="Murali S."/>
            <person name="Richards S."/>
            <person name="Bandaranaike D."/>
            <person name="Bellair M."/>
            <person name="Blankenburg K."/>
            <person name="Chao H."/>
            <person name="Dinh H."/>
            <person name="Doddapaneni H."/>
            <person name="Dugan-Rocha S."/>
            <person name="Elkadiri S."/>
            <person name="Gnanaolivu R."/>
            <person name="Hernandez B."/>
            <person name="Skinner E."/>
            <person name="Javaid M."/>
            <person name="Lee S."/>
            <person name="Li M."/>
            <person name="Ming W."/>
            <person name="Munidasa M."/>
            <person name="Muniz J."/>
            <person name="Nguyen L."/>
            <person name="Hughes D."/>
            <person name="Osuji N."/>
            <person name="Pu L.-L."/>
            <person name="Puazo M."/>
            <person name="Qu C."/>
            <person name="Quiroz J."/>
            <person name="Raj R."/>
            <person name="Weissenberger G."/>
            <person name="Xin Y."/>
            <person name="Zou X."/>
            <person name="Han Y."/>
            <person name="Worley K."/>
            <person name="Muzny D."/>
            <person name="Gibbs R."/>
        </authorList>
    </citation>
    <scope>NUCLEOTIDE SEQUENCE</scope>
    <source>
        <strain evidence="8">Sampled in the wild</strain>
    </source>
</reference>
<dbReference type="Pfam" id="PF01607">
    <property type="entry name" value="CBM_14"/>
    <property type="match status" value="3"/>
</dbReference>
<dbReference type="PROSITE" id="PS50940">
    <property type="entry name" value="CHIT_BIND_II"/>
    <property type="match status" value="3"/>
</dbReference>
<comment type="caution">
    <text evidence="8">The sequence shown here is derived from an EMBL/GenBank/DDBJ whole genome shotgun (WGS) entry which is preliminary data.</text>
</comment>
<dbReference type="GO" id="GO:0005576">
    <property type="term" value="C:extracellular region"/>
    <property type="evidence" value="ECO:0007669"/>
    <property type="project" value="InterPro"/>
</dbReference>
<keyword evidence="5" id="KW-0325">Glycoprotein</keyword>
<dbReference type="Gene3D" id="2.170.140.10">
    <property type="entry name" value="Chitin binding domain"/>
    <property type="match status" value="3"/>
</dbReference>
<dbReference type="SUPFAM" id="SSF57625">
    <property type="entry name" value="Invertebrate chitin-binding proteins"/>
    <property type="match status" value="3"/>
</dbReference>
<feature type="signal peptide" evidence="6">
    <location>
        <begin position="1"/>
        <end position="15"/>
    </location>
</feature>
<evidence type="ECO:0000256" key="5">
    <source>
        <dbReference type="ARBA" id="ARBA00023180"/>
    </source>
</evidence>
<gene>
    <name evidence="8" type="ORF">J437_LFUL014518</name>
</gene>
<keyword evidence="1" id="KW-0147">Chitin-binding</keyword>
<proteinExistence type="predicted"/>
<feature type="domain" description="Chitin-binding type-2" evidence="7">
    <location>
        <begin position="152"/>
        <end position="220"/>
    </location>
</feature>
<keyword evidence="3" id="KW-0677">Repeat</keyword>
<dbReference type="PANTHER" id="PTHR23301">
    <property type="entry name" value="CHITIN BINDING PERITROPHIN-A"/>
    <property type="match status" value="1"/>
</dbReference>
<accession>A0A8K0KI80</accession>